<name>A0ABR2ZZ40_9AGAR</name>
<accession>A0ABR2ZZ40</accession>
<evidence type="ECO:0000313" key="5">
    <source>
        <dbReference type="EMBL" id="KAL0065577.1"/>
    </source>
</evidence>
<keyword evidence="1" id="KW-0863">Zinc-finger</keyword>
<gene>
    <name evidence="5" type="ORF">AAF712_007488</name>
</gene>
<feature type="compositionally biased region" description="Basic residues" evidence="3">
    <location>
        <begin position="18"/>
        <end position="27"/>
    </location>
</feature>
<dbReference type="PROSITE" id="PS50966">
    <property type="entry name" value="ZF_SWIM"/>
    <property type="match status" value="1"/>
</dbReference>
<feature type="coiled-coil region" evidence="2">
    <location>
        <begin position="525"/>
        <end position="552"/>
    </location>
</feature>
<keyword evidence="2" id="KW-0175">Coiled coil</keyword>
<feature type="region of interest" description="Disordered" evidence="3">
    <location>
        <begin position="1"/>
        <end position="52"/>
    </location>
</feature>
<dbReference type="Pfam" id="PF10551">
    <property type="entry name" value="MULE"/>
    <property type="match status" value="1"/>
</dbReference>
<proteinExistence type="predicted"/>
<feature type="domain" description="SWIM-type" evidence="4">
    <location>
        <begin position="805"/>
        <end position="838"/>
    </location>
</feature>
<feature type="compositionally biased region" description="Basic and acidic residues" evidence="3">
    <location>
        <begin position="1"/>
        <end position="17"/>
    </location>
</feature>
<protein>
    <recommendedName>
        <fullName evidence="4">SWIM-type domain-containing protein</fullName>
    </recommendedName>
</protein>
<keyword evidence="1" id="KW-0479">Metal-binding</keyword>
<keyword evidence="6" id="KW-1185">Reference proteome</keyword>
<evidence type="ECO:0000313" key="6">
    <source>
        <dbReference type="Proteomes" id="UP001437256"/>
    </source>
</evidence>
<sequence length="1027" mass="118250">MGYKTKCHDCDEKDQVHQKRARMKKAAAKAEPNSSAAGNGEEANAEGSGHSPIWRWDDIPEIEMKWEEVLEILQQDKDKAFVLRSVVDLSILLAELEDRGQEADGGTEVADENEISLDADDMSMGVPIELVARRIAREVYEDTGYRYIYKETCPSKSDPEVKTFKFFCAQNEKEVTKPRLHPDPERQRERTAMKRFNCEGYLLVKMRTGVPREARIKLRHHPHPGYVDIGIPVHYKEMIREGVENDLPASKIVNWDTDTVVNIKIWSSILQDDPETEISCKQVYREWTRLSQHQWRLDKDQIISAIALIEKYTEDHTTESIPIRELQGTSTVAFGFKEILDEVSEDTEEIAIDSTWKTNALGCELYAVIAERNGEAIPLAFMFTTHDETAPEGSKDLLLRDLLKFMKSRCPNIIFTLSDKDTSEINTCRHVFSDAKHQLCYWHVIRYLEKRLTENRPPASYDPRKAHAIFKFIDPTWAPGVTIGWLEDGVHEEDAEEDRPTEPLKVRINVASLKAHLVATSAIKEDESDTKIEKLQADLKVLEDELKAIKYGECEPKPAAPTTIEQAVEKTCRPALLILRQGSHEIKVWPSPPAMKGLKALPQFCPPEHRPAIIEFFRRHLHLHETIPINESGRTQNSNEIWTEATREMYRYCRENNLAQAWSYLWNQWYSPKQWVLWARAACKAIPRIKTTMIVESTWRALKRHDLPQFNRPRLDLVVHVVLRYLLPRVQRKIVDLKGLRRQGRSIPLSPWKREWRALWKNYAKPDSQRGYERELAGLAKKQVTDIDRAELEAELESDGQNERYYTSLEKWVCSCPSYLISRLLLCKHLVRKALGLKISTPVLFFHSLRRNHYPPFYNLPGINTTAESSVSDNEDEEEVDMIIIGTQSRTVCRTHSRTSSRASSEFDTASSAYDVDEIEEQLLEEGLSNEDSSSPEFDDMPEPFDDSTDTARVFVSPAQVDHMNGRWPTIMSLAQAPQGLHPKMYEGIKRAWDTIDKLGGDIEGELSARKMRRTYKDSTKATMYMD</sequence>
<keyword evidence="1" id="KW-0862">Zinc</keyword>
<dbReference type="EMBL" id="JBBXMP010000046">
    <property type="protein sequence ID" value="KAL0065577.1"/>
    <property type="molecule type" value="Genomic_DNA"/>
</dbReference>
<evidence type="ECO:0000256" key="3">
    <source>
        <dbReference type="SAM" id="MobiDB-lite"/>
    </source>
</evidence>
<evidence type="ECO:0000259" key="4">
    <source>
        <dbReference type="PROSITE" id="PS50966"/>
    </source>
</evidence>
<dbReference type="InterPro" id="IPR018289">
    <property type="entry name" value="MULE_transposase_dom"/>
</dbReference>
<evidence type="ECO:0000256" key="1">
    <source>
        <dbReference type="PROSITE-ProRule" id="PRU00325"/>
    </source>
</evidence>
<comment type="caution">
    <text evidence="5">The sequence shown here is derived from an EMBL/GenBank/DDBJ whole genome shotgun (WGS) entry which is preliminary data.</text>
</comment>
<evidence type="ECO:0000256" key="2">
    <source>
        <dbReference type="SAM" id="Coils"/>
    </source>
</evidence>
<reference evidence="5 6" key="1">
    <citation type="submission" date="2024-05" db="EMBL/GenBank/DDBJ databases">
        <title>A draft genome resource for the thread blight pathogen Marasmius tenuissimus strain MS-2.</title>
        <authorList>
            <person name="Yulfo-Soto G.E."/>
            <person name="Baruah I.K."/>
            <person name="Amoako-Attah I."/>
            <person name="Bukari Y."/>
            <person name="Meinhardt L.W."/>
            <person name="Bailey B.A."/>
            <person name="Cohen S.P."/>
        </authorList>
    </citation>
    <scope>NUCLEOTIDE SEQUENCE [LARGE SCALE GENOMIC DNA]</scope>
    <source>
        <strain evidence="5 6">MS-2</strain>
    </source>
</reference>
<dbReference type="InterPro" id="IPR007527">
    <property type="entry name" value="Znf_SWIM"/>
</dbReference>
<feature type="compositionally biased region" description="Low complexity" evidence="3">
    <location>
        <begin position="29"/>
        <end position="49"/>
    </location>
</feature>
<dbReference type="Proteomes" id="UP001437256">
    <property type="component" value="Unassembled WGS sequence"/>
</dbReference>
<organism evidence="5 6">
    <name type="scientific">Marasmius tenuissimus</name>
    <dbReference type="NCBI Taxonomy" id="585030"/>
    <lineage>
        <taxon>Eukaryota</taxon>
        <taxon>Fungi</taxon>
        <taxon>Dikarya</taxon>
        <taxon>Basidiomycota</taxon>
        <taxon>Agaricomycotina</taxon>
        <taxon>Agaricomycetes</taxon>
        <taxon>Agaricomycetidae</taxon>
        <taxon>Agaricales</taxon>
        <taxon>Marasmiineae</taxon>
        <taxon>Marasmiaceae</taxon>
        <taxon>Marasmius</taxon>
    </lineage>
</organism>